<evidence type="ECO:0000313" key="1">
    <source>
        <dbReference type="EMBL" id="AAR83893.1"/>
    </source>
</evidence>
<sequence>MRCAFVHGGGCTSCRGTDLWSGSV</sequence>
<dbReference type="EMBL" id="AY491508">
    <property type="protein sequence ID" value="AAR83893.1"/>
    <property type="molecule type" value="mRNA"/>
</dbReference>
<protein>
    <submittedName>
        <fullName evidence="1">Nonspecific lipid transfer protein</fullName>
    </submittedName>
</protein>
<organism evidence="1">
    <name type="scientific">Capsicum annuum</name>
    <name type="common">Capsicum pepper</name>
    <dbReference type="NCBI Taxonomy" id="4072"/>
    <lineage>
        <taxon>Eukaryota</taxon>
        <taxon>Viridiplantae</taxon>
        <taxon>Streptophyta</taxon>
        <taxon>Embryophyta</taxon>
        <taxon>Tracheophyta</taxon>
        <taxon>Spermatophyta</taxon>
        <taxon>Magnoliopsida</taxon>
        <taxon>eudicotyledons</taxon>
        <taxon>Gunneridae</taxon>
        <taxon>Pentapetalae</taxon>
        <taxon>asterids</taxon>
        <taxon>lamiids</taxon>
        <taxon>Solanales</taxon>
        <taxon>Solanaceae</taxon>
        <taxon>Solanoideae</taxon>
        <taxon>Capsiceae</taxon>
        <taxon>Capsicum</taxon>
    </lineage>
</organism>
<dbReference type="AlphaFoldDB" id="Q6RUQ8"/>
<accession>Q6RUQ8</accession>
<proteinExistence type="evidence at transcript level"/>
<reference evidence="1" key="1">
    <citation type="submission" date="2003-11" db="EMBL/GenBank/DDBJ databases">
        <title>Monitoring expression patterns of 2500 hot pepper genes under cold stress by using full-length cDNA microarray.</title>
        <authorList>
            <person name="Kim S."/>
            <person name="Lee K.-W."/>
        </authorList>
    </citation>
    <scope>NUCLEOTIDE SEQUENCE</scope>
</reference>
<name>Q6RUQ8_CAPAN</name>